<feature type="domain" description="YdbS-like PH" evidence="2">
    <location>
        <begin position="68"/>
        <end position="149"/>
    </location>
</feature>
<gene>
    <name evidence="3" type="ORF">J2S13_002755</name>
</gene>
<dbReference type="PANTHER" id="PTHR34473:SF2">
    <property type="entry name" value="UPF0699 TRANSMEMBRANE PROTEIN YDBT"/>
    <property type="match status" value="1"/>
</dbReference>
<protein>
    <submittedName>
        <fullName evidence="3">Membrane protein</fullName>
    </submittedName>
</protein>
<dbReference type="PANTHER" id="PTHR34473">
    <property type="entry name" value="UPF0699 TRANSMEMBRANE PROTEIN YDBS"/>
    <property type="match status" value="1"/>
</dbReference>
<proteinExistence type="predicted"/>
<evidence type="ECO:0000313" key="3">
    <source>
        <dbReference type="EMBL" id="MDQ0216314.1"/>
    </source>
</evidence>
<evidence type="ECO:0000256" key="1">
    <source>
        <dbReference type="SAM" id="Phobius"/>
    </source>
</evidence>
<comment type="caution">
    <text evidence="3">The sequence shown here is derived from an EMBL/GenBank/DDBJ whole genome shotgun (WGS) entry which is preliminary data.</text>
</comment>
<dbReference type="PIRSF" id="PIRSF026631">
    <property type="entry name" value="UCP026631"/>
    <property type="match status" value="1"/>
</dbReference>
<accession>A0AAJ1T107</accession>
<keyword evidence="1" id="KW-1133">Transmembrane helix</keyword>
<feature type="transmembrane region" description="Helical" evidence="1">
    <location>
        <begin position="184"/>
        <end position="208"/>
    </location>
</feature>
<keyword evidence="4" id="KW-1185">Reference proteome</keyword>
<feature type="transmembrane region" description="Helical" evidence="1">
    <location>
        <begin position="361"/>
        <end position="379"/>
    </location>
</feature>
<organism evidence="3 4">
    <name type="scientific">Oikeobacillus pervagus</name>
    <dbReference type="NCBI Taxonomy" id="1325931"/>
    <lineage>
        <taxon>Bacteria</taxon>
        <taxon>Bacillati</taxon>
        <taxon>Bacillota</taxon>
        <taxon>Bacilli</taxon>
        <taxon>Bacillales</taxon>
        <taxon>Bacillaceae</taxon>
        <taxon>Oikeobacillus</taxon>
    </lineage>
</organism>
<feature type="transmembrane region" description="Helical" evidence="1">
    <location>
        <begin position="21"/>
        <end position="38"/>
    </location>
</feature>
<dbReference type="EMBL" id="JAUSUC010000043">
    <property type="protein sequence ID" value="MDQ0216314.1"/>
    <property type="molecule type" value="Genomic_DNA"/>
</dbReference>
<evidence type="ECO:0000313" key="4">
    <source>
        <dbReference type="Proteomes" id="UP001237207"/>
    </source>
</evidence>
<dbReference type="Proteomes" id="UP001237207">
    <property type="component" value="Unassembled WGS sequence"/>
</dbReference>
<feature type="domain" description="YdbS-like PH" evidence="2">
    <location>
        <begin position="402"/>
        <end position="481"/>
    </location>
</feature>
<feature type="transmembrane region" description="Helical" evidence="1">
    <location>
        <begin position="228"/>
        <end position="253"/>
    </location>
</feature>
<feature type="domain" description="YdbS-like PH" evidence="2">
    <location>
        <begin position="256"/>
        <end position="333"/>
    </location>
</feature>
<dbReference type="InterPro" id="IPR005182">
    <property type="entry name" value="YdbS-like_PH"/>
</dbReference>
<reference evidence="3" key="1">
    <citation type="submission" date="2023-07" db="EMBL/GenBank/DDBJ databases">
        <title>Genomic Encyclopedia of Type Strains, Phase IV (KMG-IV): sequencing the most valuable type-strain genomes for metagenomic binning, comparative biology and taxonomic classification.</title>
        <authorList>
            <person name="Goeker M."/>
        </authorList>
    </citation>
    <scope>NUCLEOTIDE SEQUENCE</scope>
    <source>
        <strain evidence="3">DSM 23947</strain>
    </source>
</reference>
<evidence type="ECO:0000259" key="2">
    <source>
        <dbReference type="Pfam" id="PF03703"/>
    </source>
</evidence>
<name>A0AAJ1T107_9BACI</name>
<sequence length="501" mass="56794">MMSNPKRLHPVAAVSTFLKELKDLIFPFIILMIVGKGGKGPTDIWDYLPYITATAVIGFIFFSGIIRWLRFTYRVEEEELRIEYGLFVKKKRYIPFERIQSLNFSEGILQRIFGLVKVKVETAGSSLGEAEAELTAISKEEAKNLEEIIASSKRKESKEQELNIQEEQAKAPQEVLYKAAFSDLLIMGVTSGGAGVVIAAILAFLSQFQELIPYEKIFHELEHVVKNGIVFVIVLVVLALIVAWGIAVIGMLLKYANFTLKKVDEDLIITRGLIEKRQITVPLKRIQGVTMIENLIRQPFGYATVQIESAGGSITDTDSASVIILPLIKKSEIKGILKDIVPEYEFNLAYSSLPKVALTRYIFRQLLLVIVPIVVISWLLWPYGLWSILLLIPMALLGYWRYKDAGWNICGNQLSLKFRLFSKQTMILKKNRIQAMEYSQSWWQRRKNIVSLKATIKSGGLGKTGRVVDIDKQAALKIAEWFKPTDKVHRPNKEVEIEPSE</sequence>
<keyword evidence="1" id="KW-0472">Membrane</keyword>
<dbReference type="InterPro" id="IPR014529">
    <property type="entry name" value="UCP026631"/>
</dbReference>
<feature type="transmembrane region" description="Helical" evidence="1">
    <location>
        <begin position="50"/>
        <end position="69"/>
    </location>
</feature>
<dbReference type="Pfam" id="PF03703">
    <property type="entry name" value="bPH_2"/>
    <property type="match status" value="3"/>
</dbReference>
<keyword evidence="1" id="KW-0812">Transmembrane</keyword>
<dbReference type="AlphaFoldDB" id="A0AAJ1T107"/>